<feature type="domain" description="Putative radical SAM N-terminal" evidence="3">
    <location>
        <begin position="88"/>
        <end position="237"/>
    </location>
</feature>
<dbReference type="Pfam" id="PF19238">
    <property type="entry name" value="Radical_SAM_2"/>
    <property type="match status" value="1"/>
</dbReference>
<dbReference type="Gene3D" id="3.20.20.70">
    <property type="entry name" value="Aldolase class I"/>
    <property type="match status" value="1"/>
</dbReference>
<sequence length="488" mass="54810">MSSVLFVPPEFCIPDRPRAQEPAGLIVHVDPDSWGARVGIRAGDLLLRVNGRSVEDVIDVHFYAAEDFVTVEVLRDGTRHILSGPRAEGEPLGLTFAHPTFDIDIRRCNNLCTFCFVLQTPKGMRRTLYIKDDDYRYSFLYGHFVTLTNLTARDWRRIVEQRLSPLYISVHATDPEVRRRVLRNPRAPDIMAQLRWLAEHGIEMHTQVVVTPGLNDGEHLERSVFDLATLWPHVRSVSVVPVGVTRFQRYGVRPNTVEEARQVLRAVHAWQRIFRRRLGVRFVYATDEWYLLTGRPVPSKAAYDGLQLQENGLGMVRDFLEDYRRVKRILRRRKIGGLAGRRATLATGTLFAPVLARTARDFSARTGAALDVVPIVNTRLGETITVAGLLMAEDVIAQLAARPIGDLVILPRMMFDHPAGVSLDDRTPLDIARALGRPIALADAMGDVLDALEGRARLVFYPDQDRIPAEVMKAGGWSLEKTLLPAAG</sequence>
<organism evidence="4 5">
    <name type="scientific">Candidatus Thermoflexus japonica</name>
    <dbReference type="NCBI Taxonomy" id="2035417"/>
    <lineage>
        <taxon>Bacteria</taxon>
        <taxon>Bacillati</taxon>
        <taxon>Chloroflexota</taxon>
        <taxon>Thermoflexia</taxon>
        <taxon>Thermoflexales</taxon>
        <taxon>Thermoflexaceae</taxon>
        <taxon>Thermoflexus</taxon>
    </lineage>
</organism>
<feature type="domain" description="DUF512" evidence="1">
    <location>
        <begin position="240"/>
        <end position="441"/>
    </location>
</feature>
<dbReference type="InterPro" id="IPR007549">
    <property type="entry name" value="DUF512"/>
</dbReference>
<dbReference type="InterPro" id="IPR045375">
    <property type="entry name" value="Put_radical_SAM-like_N"/>
</dbReference>
<dbReference type="InterPro" id="IPR036034">
    <property type="entry name" value="PDZ_sf"/>
</dbReference>
<accession>A0A2H5Y7Y5</accession>
<name>A0A2H5Y7Y5_9CHLR</name>
<dbReference type="SUPFAM" id="SSF50156">
    <property type="entry name" value="PDZ domain-like"/>
    <property type="match status" value="1"/>
</dbReference>
<protein>
    <recommendedName>
        <fullName evidence="6">Fe-S oxidoreductase</fullName>
    </recommendedName>
</protein>
<dbReference type="InterPro" id="IPR041489">
    <property type="entry name" value="PDZ_6"/>
</dbReference>
<evidence type="ECO:0000259" key="2">
    <source>
        <dbReference type="Pfam" id="PF17820"/>
    </source>
</evidence>
<dbReference type="Gene3D" id="2.30.42.10">
    <property type="match status" value="1"/>
</dbReference>
<dbReference type="SUPFAM" id="SSF102114">
    <property type="entry name" value="Radical SAM enzymes"/>
    <property type="match status" value="1"/>
</dbReference>
<evidence type="ECO:0000259" key="1">
    <source>
        <dbReference type="Pfam" id="PF04459"/>
    </source>
</evidence>
<dbReference type="Pfam" id="PF17820">
    <property type="entry name" value="PDZ_6"/>
    <property type="match status" value="1"/>
</dbReference>
<dbReference type="AlphaFoldDB" id="A0A2H5Y7Y5"/>
<evidence type="ECO:0008006" key="6">
    <source>
        <dbReference type="Google" id="ProtNLM"/>
    </source>
</evidence>
<evidence type="ECO:0000313" key="4">
    <source>
        <dbReference type="EMBL" id="GBD09564.1"/>
    </source>
</evidence>
<dbReference type="Pfam" id="PF04459">
    <property type="entry name" value="DUF512"/>
    <property type="match status" value="1"/>
</dbReference>
<dbReference type="InterPro" id="IPR058240">
    <property type="entry name" value="rSAM_sf"/>
</dbReference>
<proteinExistence type="predicted"/>
<reference evidence="5" key="1">
    <citation type="submission" date="2017-09" db="EMBL/GenBank/DDBJ databases">
        <title>Metaegenomics of thermophilic ammonia-oxidizing enrichment culture.</title>
        <authorList>
            <person name="Kato S."/>
            <person name="Suzuki K."/>
        </authorList>
    </citation>
    <scope>NUCLEOTIDE SEQUENCE [LARGE SCALE GENOMIC DNA]</scope>
</reference>
<dbReference type="InterPro" id="IPR013785">
    <property type="entry name" value="Aldolase_TIM"/>
</dbReference>
<gene>
    <name evidence="4" type="ORF">HRbin22_01821</name>
</gene>
<comment type="caution">
    <text evidence="4">The sequence shown here is derived from an EMBL/GenBank/DDBJ whole genome shotgun (WGS) entry which is preliminary data.</text>
</comment>
<evidence type="ECO:0000259" key="3">
    <source>
        <dbReference type="Pfam" id="PF19238"/>
    </source>
</evidence>
<dbReference type="Proteomes" id="UP000236642">
    <property type="component" value="Unassembled WGS sequence"/>
</dbReference>
<dbReference type="EMBL" id="BEHY01000050">
    <property type="protein sequence ID" value="GBD09564.1"/>
    <property type="molecule type" value="Genomic_DNA"/>
</dbReference>
<feature type="domain" description="PDZ" evidence="2">
    <location>
        <begin position="27"/>
        <end position="67"/>
    </location>
</feature>
<evidence type="ECO:0000313" key="5">
    <source>
        <dbReference type="Proteomes" id="UP000236642"/>
    </source>
</evidence>